<evidence type="ECO:0000256" key="6">
    <source>
        <dbReference type="ARBA" id="ARBA00022679"/>
    </source>
</evidence>
<evidence type="ECO:0000313" key="9">
    <source>
        <dbReference type="EMBL" id="KAK2168976.1"/>
    </source>
</evidence>
<dbReference type="PANTHER" id="PTHR12867:SF6">
    <property type="entry name" value="N-ACETYLGLUCOSAMINYLDIPHOSPHODOLICHOL N-ACETYLGLUCOSAMINYLTRANSFERASE"/>
    <property type="match status" value="1"/>
</dbReference>
<evidence type="ECO:0000259" key="8">
    <source>
        <dbReference type="Pfam" id="PF04101"/>
    </source>
</evidence>
<keyword evidence="10" id="KW-1185">Reference proteome</keyword>
<dbReference type="AlphaFoldDB" id="A0AAD9KCV0"/>
<keyword evidence="7" id="KW-0256">Endoplasmic reticulum</keyword>
<evidence type="ECO:0000256" key="5">
    <source>
        <dbReference type="ARBA" id="ARBA00022676"/>
    </source>
</evidence>
<reference evidence="9" key="1">
    <citation type="journal article" date="2023" name="Mol. Biol. Evol.">
        <title>Third-Generation Sequencing Reveals the Adaptive Role of the Epigenome in Three Deep-Sea Polychaetes.</title>
        <authorList>
            <person name="Perez M."/>
            <person name="Aroh O."/>
            <person name="Sun Y."/>
            <person name="Lan Y."/>
            <person name="Juniper S.K."/>
            <person name="Young C.R."/>
            <person name="Angers B."/>
            <person name="Qian P.Y."/>
        </authorList>
    </citation>
    <scope>NUCLEOTIDE SEQUENCE</scope>
    <source>
        <strain evidence="9">P08H-3</strain>
    </source>
</reference>
<accession>A0AAD9KCV0</accession>
<protein>
    <recommendedName>
        <fullName evidence="4">UDP-N-acetylglucosamine transferase subunit ALG13</fullName>
        <ecNumber evidence="3">2.4.1.141</ecNumber>
    </recommendedName>
</protein>
<comment type="subcellular location">
    <subcellularLocation>
        <location evidence="1">Endoplasmic reticulum</location>
    </subcellularLocation>
</comment>
<keyword evidence="6" id="KW-0808">Transferase</keyword>
<dbReference type="GO" id="GO:0006488">
    <property type="term" value="P:dolichol-linked oligosaccharide biosynthetic process"/>
    <property type="evidence" value="ECO:0007669"/>
    <property type="project" value="InterPro"/>
</dbReference>
<dbReference type="Pfam" id="PF04101">
    <property type="entry name" value="Glyco_tran_28_C"/>
    <property type="match status" value="1"/>
</dbReference>
<gene>
    <name evidence="9" type="ORF">LSH36_13g26088</name>
</gene>
<dbReference type="EC" id="2.4.1.141" evidence="3"/>
<evidence type="ECO:0000256" key="1">
    <source>
        <dbReference type="ARBA" id="ARBA00004240"/>
    </source>
</evidence>
<evidence type="ECO:0000256" key="7">
    <source>
        <dbReference type="ARBA" id="ARBA00022824"/>
    </source>
</evidence>
<dbReference type="SUPFAM" id="SSF53756">
    <property type="entry name" value="UDP-Glycosyltransferase/glycogen phosphorylase"/>
    <property type="match status" value="1"/>
</dbReference>
<evidence type="ECO:0000256" key="3">
    <source>
        <dbReference type="ARBA" id="ARBA00012614"/>
    </source>
</evidence>
<evidence type="ECO:0000256" key="4">
    <source>
        <dbReference type="ARBA" id="ARBA00017468"/>
    </source>
</evidence>
<dbReference type="EMBL" id="JAODUP010000013">
    <property type="protein sequence ID" value="KAK2168976.1"/>
    <property type="molecule type" value="Genomic_DNA"/>
</dbReference>
<dbReference type="Gene3D" id="3.40.50.2000">
    <property type="entry name" value="Glycogen Phosphorylase B"/>
    <property type="match status" value="1"/>
</dbReference>
<evidence type="ECO:0000256" key="2">
    <source>
        <dbReference type="ARBA" id="ARBA00006962"/>
    </source>
</evidence>
<dbReference type="InterPro" id="IPR039042">
    <property type="entry name" value="Alg13-like"/>
</dbReference>
<proteinExistence type="inferred from homology"/>
<dbReference type="PANTHER" id="PTHR12867">
    <property type="entry name" value="GLYCOSYL TRANSFERASE-RELATED"/>
    <property type="match status" value="1"/>
</dbReference>
<comment type="caution">
    <text evidence="9">The sequence shown here is derived from an EMBL/GenBank/DDBJ whole genome shotgun (WGS) entry which is preliminary data.</text>
</comment>
<feature type="domain" description="Glycosyl transferase family 28 C-terminal" evidence="8">
    <location>
        <begin position="6"/>
        <end position="154"/>
    </location>
</feature>
<dbReference type="GO" id="GO:0005783">
    <property type="term" value="C:endoplasmic reticulum"/>
    <property type="evidence" value="ECO:0007669"/>
    <property type="project" value="UniProtKB-SubCell"/>
</dbReference>
<dbReference type="Proteomes" id="UP001208570">
    <property type="component" value="Unassembled WGS sequence"/>
</dbReference>
<dbReference type="InterPro" id="IPR007235">
    <property type="entry name" value="Glyco_trans_28_C"/>
</dbReference>
<dbReference type="GO" id="GO:0004577">
    <property type="term" value="F:N-acetylglucosaminyldiphosphodolichol N-acetylglucosaminyltransferase activity"/>
    <property type="evidence" value="ECO:0007669"/>
    <property type="project" value="UniProtKB-EC"/>
</dbReference>
<sequence length="166" mass="18550">MADKQVFVTVGTTSFDELIETLSSKTICQLLKKNGFKKVIMQIGRGQFEPPTDVQCDVELQYYRYKNSIDADILNADLVISHAGAGSCLEVLSAKKPLIVVINEGLMDNHQTELAEKLYREGHILYGTCSDLASKLHHLDISRLRPFESGRPEKFASFLDKLMGIS</sequence>
<name>A0AAD9KCV0_9ANNE</name>
<evidence type="ECO:0000313" key="10">
    <source>
        <dbReference type="Proteomes" id="UP001208570"/>
    </source>
</evidence>
<comment type="similarity">
    <text evidence="2">Belongs to the glycosyltransferase 28 family.</text>
</comment>
<organism evidence="9 10">
    <name type="scientific">Paralvinella palmiformis</name>
    <dbReference type="NCBI Taxonomy" id="53620"/>
    <lineage>
        <taxon>Eukaryota</taxon>
        <taxon>Metazoa</taxon>
        <taxon>Spiralia</taxon>
        <taxon>Lophotrochozoa</taxon>
        <taxon>Annelida</taxon>
        <taxon>Polychaeta</taxon>
        <taxon>Sedentaria</taxon>
        <taxon>Canalipalpata</taxon>
        <taxon>Terebellida</taxon>
        <taxon>Terebelliformia</taxon>
        <taxon>Alvinellidae</taxon>
        <taxon>Paralvinella</taxon>
    </lineage>
</organism>
<keyword evidence="5" id="KW-0328">Glycosyltransferase</keyword>